<organismHost>
    <name type="scientific">Cafeteria roenbergensis</name>
    <name type="common">Marine flagellate</name>
    <dbReference type="NCBI Taxonomy" id="33653"/>
</organismHost>
<dbReference type="Proteomes" id="UP000029781">
    <property type="component" value="Segment"/>
</dbReference>
<accession>E3T519</accession>
<sequence>MYLFKYVLLKIVHSVSRQVVNLIPEPYVIKCFFQFNPFLSNEGYPIVNLISFDLLNIKFKSSTVIFKSASIINT</sequence>
<gene>
    <name evidence="1" type="ORF">crov249</name>
</gene>
<dbReference type="EMBL" id="GU244497">
    <property type="protein sequence ID" value="ADO67282.1"/>
    <property type="molecule type" value="Genomic_DNA"/>
</dbReference>
<dbReference type="GeneID" id="9887651"/>
<protein>
    <submittedName>
        <fullName evidence="1">Uncharacterized protein</fullName>
    </submittedName>
</protein>
<name>E3T519_CROVB</name>
<evidence type="ECO:0000313" key="1">
    <source>
        <dbReference type="EMBL" id="ADO67282.1"/>
    </source>
</evidence>
<keyword evidence="2" id="KW-1185">Reference proteome</keyword>
<dbReference type="KEGG" id="vg:9887651"/>
<reference evidence="1 2" key="1">
    <citation type="journal article" date="2010" name="Proc. Natl. Acad. Sci. U.S.A.">
        <title>Giant virus with a remarkable complement of genes infects marine zooplankton.</title>
        <authorList>
            <person name="Fischer M.G."/>
            <person name="Allen M.J."/>
            <person name="Wilson W.H."/>
            <person name="Suttle C.A."/>
        </authorList>
    </citation>
    <scope>NUCLEOTIDE SEQUENCE [LARGE SCALE GENOMIC DNA]</scope>
    <source>
        <strain evidence="1 2">BV-PW1</strain>
    </source>
</reference>
<dbReference type="RefSeq" id="YP_003969881.1">
    <property type="nucleotide sequence ID" value="NC_014637.1"/>
</dbReference>
<proteinExistence type="predicted"/>
<evidence type="ECO:0000313" key="2">
    <source>
        <dbReference type="Proteomes" id="UP000029781"/>
    </source>
</evidence>
<organism evidence="1 2">
    <name type="scientific">Cafeteria roenbergensis virus (strain BV-PW1)</name>
    <name type="common">CroV</name>
    <dbReference type="NCBI Taxonomy" id="693272"/>
    <lineage>
        <taxon>Viruses</taxon>
        <taxon>Varidnaviria</taxon>
        <taxon>Bamfordvirae</taxon>
        <taxon>Nucleocytoviricota</taxon>
        <taxon>Megaviricetes</taxon>
        <taxon>Imitervirales</taxon>
        <taxon>Mimiviridae</taxon>
        <taxon>Aliimimivirinae</taxon>
        <taxon>Rheavirus</taxon>
        <taxon>Rheavirus sinusmexicani</taxon>
    </lineage>
</organism>